<protein>
    <recommendedName>
        <fullName evidence="12">Flap endonuclease GEN-like 1</fullName>
    </recommendedName>
</protein>
<keyword evidence="5" id="KW-0255">Endonuclease</keyword>
<evidence type="ECO:0000256" key="3">
    <source>
        <dbReference type="ARBA" id="ARBA00022722"/>
    </source>
</evidence>
<keyword evidence="6" id="KW-0227">DNA damage</keyword>
<evidence type="ECO:0000256" key="5">
    <source>
        <dbReference type="ARBA" id="ARBA00022759"/>
    </source>
</evidence>
<dbReference type="Proteomes" id="UP001229421">
    <property type="component" value="Unassembled WGS sequence"/>
</dbReference>
<dbReference type="CDD" id="cd09869">
    <property type="entry name" value="PIN_GEN1"/>
    <property type="match status" value="1"/>
</dbReference>
<dbReference type="InterPro" id="IPR006086">
    <property type="entry name" value="XPG-I_dom"/>
</dbReference>
<dbReference type="FunFam" id="3.40.50.1010:FF:000032">
    <property type="entry name" value="Flap endonuclease GEN-like 1"/>
    <property type="match status" value="1"/>
</dbReference>
<evidence type="ECO:0000256" key="4">
    <source>
        <dbReference type="ARBA" id="ARBA00022723"/>
    </source>
</evidence>
<feature type="domain" description="XPG-I" evidence="14">
    <location>
        <begin position="132"/>
        <end position="202"/>
    </location>
</feature>
<reference evidence="16" key="1">
    <citation type="journal article" date="2023" name="bioRxiv">
        <title>Improved chromosome-level genome assembly for marigold (Tagetes erecta).</title>
        <authorList>
            <person name="Jiang F."/>
            <person name="Yuan L."/>
            <person name="Wang S."/>
            <person name="Wang H."/>
            <person name="Xu D."/>
            <person name="Wang A."/>
            <person name="Fan W."/>
        </authorList>
    </citation>
    <scope>NUCLEOTIDE SEQUENCE</scope>
    <source>
        <strain evidence="16">WSJ</strain>
        <tissue evidence="16">Leaf</tissue>
    </source>
</reference>
<comment type="cofactor">
    <cofactor evidence="1">
        <name>Mg(2+)</name>
        <dbReference type="ChEBI" id="CHEBI:18420"/>
    </cofactor>
</comment>
<dbReference type="FunFam" id="1.10.150.20:FF:000030">
    <property type="entry name" value="Flap endonuclease GEN-like 1"/>
    <property type="match status" value="1"/>
</dbReference>
<dbReference type="Pfam" id="PF00867">
    <property type="entry name" value="XPG_I"/>
    <property type="match status" value="1"/>
</dbReference>
<evidence type="ECO:0000259" key="14">
    <source>
        <dbReference type="SMART" id="SM00484"/>
    </source>
</evidence>
<feature type="domain" description="XPG N-terminal" evidence="15">
    <location>
        <begin position="1"/>
        <end position="103"/>
    </location>
</feature>
<dbReference type="PANTHER" id="PTHR11081:SF59">
    <property type="entry name" value="FI23547P1"/>
    <property type="match status" value="1"/>
</dbReference>
<evidence type="ECO:0000259" key="15">
    <source>
        <dbReference type="SMART" id="SM00485"/>
    </source>
</evidence>
<dbReference type="AlphaFoldDB" id="A0AAD8KJR3"/>
<proteinExistence type="inferred from homology"/>
<dbReference type="SMART" id="SM00484">
    <property type="entry name" value="XPGI"/>
    <property type="match status" value="1"/>
</dbReference>
<dbReference type="InterPro" id="IPR006084">
    <property type="entry name" value="XPG/Rad2"/>
</dbReference>
<feature type="compositionally biased region" description="Basic residues" evidence="13">
    <location>
        <begin position="571"/>
        <end position="587"/>
    </location>
</feature>
<evidence type="ECO:0000256" key="1">
    <source>
        <dbReference type="ARBA" id="ARBA00001946"/>
    </source>
</evidence>
<dbReference type="PRINTS" id="PR00853">
    <property type="entry name" value="XPGRADSUPER"/>
</dbReference>
<evidence type="ECO:0000256" key="10">
    <source>
        <dbReference type="ARBA" id="ARBA00023242"/>
    </source>
</evidence>
<dbReference type="EMBL" id="JAUHHV010000005">
    <property type="protein sequence ID" value="KAK1424014.1"/>
    <property type="molecule type" value="Genomic_DNA"/>
</dbReference>
<evidence type="ECO:0000256" key="7">
    <source>
        <dbReference type="ARBA" id="ARBA00022801"/>
    </source>
</evidence>
<evidence type="ECO:0000313" key="16">
    <source>
        <dbReference type="EMBL" id="KAK1424014.1"/>
    </source>
</evidence>
<keyword evidence="10" id="KW-0539">Nucleus</keyword>
<keyword evidence="9" id="KW-0234">DNA repair</keyword>
<feature type="compositionally biased region" description="Basic and acidic residues" evidence="13">
    <location>
        <begin position="551"/>
        <end position="566"/>
    </location>
</feature>
<evidence type="ECO:0000256" key="8">
    <source>
        <dbReference type="ARBA" id="ARBA00022842"/>
    </source>
</evidence>
<keyword evidence="4" id="KW-0479">Metal-binding</keyword>
<name>A0AAD8KJR3_TARER</name>
<evidence type="ECO:0000256" key="2">
    <source>
        <dbReference type="ARBA" id="ARBA00004123"/>
    </source>
</evidence>
<dbReference type="GO" id="GO:0005634">
    <property type="term" value="C:nucleus"/>
    <property type="evidence" value="ECO:0007669"/>
    <property type="project" value="UniProtKB-SubCell"/>
</dbReference>
<evidence type="ECO:0000256" key="6">
    <source>
        <dbReference type="ARBA" id="ARBA00022763"/>
    </source>
</evidence>
<evidence type="ECO:0000256" key="9">
    <source>
        <dbReference type="ARBA" id="ARBA00023204"/>
    </source>
</evidence>
<feature type="region of interest" description="Disordered" evidence="13">
    <location>
        <begin position="512"/>
        <end position="587"/>
    </location>
</feature>
<evidence type="ECO:0000313" key="17">
    <source>
        <dbReference type="Proteomes" id="UP001229421"/>
    </source>
</evidence>
<organism evidence="16 17">
    <name type="scientific">Tagetes erecta</name>
    <name type="common">African marigold</name>
    <dbReference type="NCBI Taxonomy" id="13708"/>
    <lineage>
        <taxon>Eukaryota</taxon>
        <taxon>Viridiplantae</taxon>
        <taxon>Streptophyta</taxon>
        <taxon>Embryophyta</taxon>
        <taxon>Tracheophyta</taxon>
        <taxon>Spermatophyta</taxon>
        <taxon>Magnoliopsida</taxon>
        <taxon>eudicotyledons</taxon>
        <taxon>Gunneridae</taxon>
        <taxon>Pentapetalae</taxon>
        <taxon>asterids</taxon>
        <taxon>campanulids</taxon>
        <taxon>Asterales</taxon>
        <taxon>Asteraceae</taxon>
        <taxon>Asteroideae</taxon>
        <taxon>Heliantheae alliance</taxon>
        <taxon>Tageteae</taxon>
        <taxon>Tagetes</taxon>
    </lineage>
</organism>
<dbReference type="GO" id="GO:0006281">
    <property type="term" value="P:DNA repair"/>
    <property type="evidence" value="ECO:0007669"/>
    <property type="project" value="UniProtKB-KW"/>
</dbReference>
<evidence type="ECO:0000256" key="12">
    <source>
        <dbReference type="ARBA" id="ARBA00073453"/>
    </source>
</evidence>
<dbReference type="InterPro" id="IPR006085">
    <property type="entry name" value="XPG_DNA_repair_N"/>
</dbReference>
<evidence type="ECO:0000256" key="13">
    <source>
        <dbReference type="SAM" id="MobiDB-lite"/>
    </source>
</evidence>
<keyword evidence="8" id="KW-0460">Magnesium</keyword>
<feature type="compositionally biased region" description="Polar residues" evidence="13">
    <location>
        <begin position="531"/>
        <end position="549"/>
    </location>
</feature>
<dbReference type="GO" id="GO:0009650">
    <property type="term" value="P:UV protection"/>
    <property type="evidence" value="ECO:0007669"/>
    <property type="project" value="UniProtKB-ARBA"/>
</dbReference>
<dbReference type="PANTHER" id="PTHR11081">
    <property type="entry name" value="FLAP ENDONUCLEASE FAMILY MEMBER"/>
    <property type="match status" value="1"/>
</dbReference>
<keyword evidence="3" id="KW-0540">Nuclease</keyword>
<evidence type="ECO:0000256" key="11">
    <source>
        <dbReference type="ARBA" id="ARBA00038112"/>
    </source>
</evidence>
<dbReference type="GO" id="GO:0046872">
    <property type="term" value="F:metal ion binding"/>
    <property type="evidence" value="ECO:0007669"/>
    <property type="project" value="UniProtKB-KW"/>
</dbReference>
<comment type="similarity">
    <text evidence="11">Belongs to the XPG/RAD2 endonuclease family. GEN subfamily.</text>
</comment>
<dbReference type="InterPro" id="IPR036279">
    <property type="entry name" value="5-3_exonuclease_C_sf"/>
</dbReference>
<dbReference type="GO" id="GO:0017108">
    <property type="term" value="F:5'-flap endonuclease activity"/>
    <property type="evidence" value="ECO:0007669"/>
    <property type="project" value="TreeGrafter"/>
</dbReference>
<comment type="caution">
    <text evidence="16">The sequence shown here is derived from an EMBL/GenBank/DDBJ whole genome shotgun (WGS) entry which is preliminary data.</text>
</comment>
<dbReference type="Pfam" id="PF00752">
    <property type="entry name" value="XPG_N"/>
    <property type="match status" value="1"/>
</dbReference>
<dbReference type="Gene3D" id="3.40.50.1010">
    <property type="entry name" value="5'-nuclease"/>
    <property type="match status" value="1"/>
</dbReference>
<dbReference type="SUPFAM" id="SSF88723">
    <property type="entry name" value="PIN domain-like"/>
    <property type="match status" value="1"/>
</dbReference>
<dbReference type="SUPFAM" id="SSF47807">
    <property type="entry name" value="5' to 3' exonuclease, C-terminal subdomain"/>
    <property type="match status" value="1"/>
</dbReference>
<keyword evidence="17" id="KW-1185">Reference proteome</keyword>
<dbReference type="SMART" id="SM00485">
    <property type="entry name" value="XPGN"/>
    <property type="match status" value="1"/>
</dbReference>
<dbReference type="InterPro" id="IPR029060">
    <property type="entry name" value="PIN-like_dom_sf"/>
</dbReference>
<sequence length="587" mass="66697">MGVGGNFWDMLKPYARRQEGFDFLRNKRVAVDLSYWIVQHQTATTTTTTTALNTNTINLRLTFFRTINLFSKFGAFPVFVSDGSPSPLKSQARIMRFYRSSPIHLPLSDDTSVVERNQNFLKCVQECLELLQLLGMPVLKASGEAEGLCAQLNKDGHVDACITSDSDAFLFGATCVIKHLSPNSQEPFECYQMSDIEAGLGLKRNHLIAIALLVGNDFDLKGVQGIGLETALSFVKSFNEDEVLDRLCQLGGGNTLADITDKTILKTRFPHCSLCGHPGSKRSHFKDACERCSSSTHEGCLQKPNGFKCDCSSCEQDKKEKEQKKNEAWKMRICKKITTEPNFPNNEIIKLYLNNNHTNLTDVEPFISWNNPNTEMLIDYLAFKLNWQPSFIRQKLFPLLSTILLRNVAKSQETYLLYGQYEFDCIQRTKVRFGHTFYLVSWKKSTQTVNNKSYTTPSKDPEVQEDYDELVDIFDDADVTNVYIDDGCLMTDENMDLVMAAYPEKVDQFMQQKESKEKKSRKTPKAKSAEDTSTPTSRSVQLNITQFYRSSKGETSKKSKDDDFSIAKRNAGSRKFSKSARRRLLFE</sequence>
<dbReference type="Gene3D" id="1.10.150.20">
    <property type="entry name" value="5' to 3' exonuclease, C-terminal subdomain"/>
    <property type="match status" value="1"/>
</dbReference>
<gene>
    <name evidence="16" type="ORF">QVD17_19325</name>
</gene>
<keyword evidence="7" id="KW-0378">Hydrolase</keyword>
<accession>A0AAD8KJR3</accession>
<comment type="subcellular location">
    <subcellularLocation>
        <location evidence="2">Nucleus</location>
    </subcellularLocation>
</comment>
<dbReference type="GO" id="GO:0009555">
    <property type="term" value="P:pollen development"/>
    <property type="evidence" value="ECO:0007669"/>
    <property type="project" value="TreeGrafter"/>
</dbReference>